<feature type="compositionally biased region" description="Basic and acidic residues" evidence="1">
    <location>
        <begin position="232"/>
        <end position="248"/>
    </location>
</feature>
<proteinExistence type="predicted"/>
<feature type="region of interest" description="Disordered" evidence="1">
    <location>
        <begin position="584"/>
        <end position="606"/>
    </location>
</feature>
<sequence>MNSSPEIQEFGLIIGPLAQEVLGRFNIQEAIRDRISQVDTLPGKTEWDRWAETRPLQRAIDSFCSNENEVLVQNPAQILVDSEVKTAPESEQKASSVIHPDLDTPLYRRTVAENKDQYEAIVAVSPPDEIQTLAEINKTGVDQLQGALFGLTALFSKISSKPGYKWLKRGIAGASVLIFGVSCYLGLSQEKPDVVLPEQPLADNATKAAFESTKIAKPADTGVPAGRAPTRQKFETSTREVEPTETKAPEPQVTPTVEGVTAPGKILEIGGQTLQYVKREVTELAKLINFSEKKWEVVYGVDEEEEGVVTCFIGQESGLQVAFLGQGPAGFEWNAENNLWLSKDGKQVFLPDVIMPGGWNPDTQKAGASFWGEFVFTVWDKEGDAFRNIVILSPEAAQNMAETEAKDLEIWRDSEGNITGGLWFGSPRTIILEEGQTAKRDSETGTLTIFDSEGKPVKEMITKWTEIREETDVERMGDLKPIIEPTPEPTKEPTPTPEPEEEIVLAPEVEVNEGFSVTVYGSALKEKSLDTVIRPGYVVVLISEQGDMVKVKNKFPNGNLSPEFWMTKEDYLNLMSQGIIPVTSEPGTPVPPVTPGGEQPPTQQPEQPVIPASNIDYSRHFENQQYLTGEWGRDGAITSIGIDPSGVEGFFDGSVTGYHLVGHVESIIDAENGILLINAGQIGKFRVQLPQQGSNNPIGKPLGRAIEISPNGRRTTTIELLDNFGVGSNGDIRPGDWFGLWPIWKEFRLLSNTDQGSERVNMAQAKIQELNAFESGSGVIPAYIFTICR</sequence>
<reference evidence="3" key="1">
    <citation type="submission" date="2017-09" db="EMBL/GenBank/DDBJ databases">
        <title>Depth-based differentiation of microbial function through sediment-hosted aquifers and enrichment of novel symbionts in the deep terrestrial subsurface.</title>
        <authorList>
            <person name="Probst A.J."/>
            <person name="Ladd B."/>
            <person name="Jarett J.K."/>
            <person name="Geller-Mcgrath D.E."/>
            <person name="Sieber C.M.K."/>
            <person name="Emerson J.B."/>
            <person name="Anantharaman K."/>
            <person name="Thomas B.C."/>
            <person name="Malmstrom R."/>
            <person name="Stieglmeier M."/>
            <person name="Klingl A."/>
            <person name="Woyke T."/>
            <person name="Ryan C.M."/>
            <person name="Banfield J.F."/>
        </authorList>
    </citation>
    <scope>NUCLEOTIDE SEQUENCE [LARGE SCALE GENOMIC DNA]</scope>
</reference>
<feature type="region of interest" description="Disordered" evidence="1">
    <location>
        <begin position="216"/>
        <end position="258"/>
    </location>
</feature>
<dbReference type="AlphaFoldDB" id="A0A2H0WA64"/>
<gene>
    <name evidence="2" type="ORF">COT75_00930</name>
</gene>
<feature type="compositionally biased region" description="Pro residues" evidence="1">
    <location>
        <begin position="484"/>
        <end position="497"/>
    </location>
</feature>
<dbReference type="EMBL" id="PEZT01000003">
    <property type="protein sequence ID" value="PIS09560.1"/>
    <property type="molecule type" value="Genomic_DNA"/>
</dbReference>
<dbReference type="Proteomes" id="UP000230093">
    <property type="component" value="Unassembled WGS sequence"/>
</dbReference>
<name>A0A2H0WA64_9BACT</name>
<organism evidence="2 3">
    <name type="scientific">Candidatus Beckwithbacteria bacterium CG10_big_fil_rev_8_21_14_0_10_34_10</name>
    <dbReference type="NCBI Taxonomy" id="1974495"/>
    <lineage>
        <taxon>Bacteria</taxon>
        <taxon>Candidatus Beckwithiibacteriota</taxon>
    </lineage>
</organism>
<evidence type="ECO:0000313" key="2">
    <source>
        <dbReference type="EMBL" id="PIS09560.1"/>
    </source>
</evidence>
<feature type="compositionally biased region" description="Low complexity" evidence="1">
    <location>
        <begin position="595"/>
        <end position="606"/>
    </location>
</feature>
<accession>A0A2H0WA64</accession>
<comment type="caution">
    <text evidence="2">The sequence shown here is derived from an EMBL/GenBank/DDBJ whole genome shotgun (WGS) entry which is preliminary data.</text>
</comment>
<feature type="region of interest" description="Disordered" evidence="1">
    <location>
        <begin position="480"/>
        <end position="500"/>
    </location>
</feature>
<evidence type="ECO:0000256" key="1">
    <source>
        <dbReference type="SAM" id="MobiDB-lite"/>
    </source>
</evidence>
<protein>
    <submittedName>
        <fullName evidence="2">Uncharacterized protein</fullName>
    </submittedName>
</protein>
<evidence type="ECO:0000313" key="3">
    <source>
        <dbReference type="Proteomes" id="UP000230093"/>
    </source>
</evidence>